<evidence type="ECO:0000256" key="2">
    <source>
        <dbReference type="ARBA" id="ARBA00023125"/>
    </source>
</evidence>
<evidence type="ECO:0000256" key="4">
    <source>
        <dbReference type="SAM" id="MobiDB-lite"/>
    </source>
</evidence>
<evidence type="ECO:0000313" key="6">
    <source>
        <dbReference type="EMBL" id="HJD44138.1"/>
    </source>
</evidence>
<dbReference type="InterPro" id="IPR039422">
    <property type="entry name" value="MarR/SlyA-like"/>
</dbReference>
<dbReference type="AlphaFoldDB" id="A0A9D2RJG3"/>
<evidence type="ECO:0000256" key="1">
    <source>
        <dbReference type="ARBA" id="ARBA00023015"/>
    </source>
</evidence>
<dbReference type="GO" id="GO:0003677">
    <property type="term" value="F:DNA binding"/>
    <property type="evidence" value="ECO:0007669"/>
    <property type="project" value="UniProtKB-KW"/>
</dbReference>
<dbReference type="Gene3D" id="1.10.10.10">
    <property type="entry name" value="Winged helix-like DNA-binding domain superfamily/Winged helix DNA-binding domain"/>
    <property type="match status" value="1"/>
</dbReference>
<evidence type="ECO:0000313" key="7">
    <source>
        <dbReference type="Proteomes" id="UP000823889"/>
    </source>
</evidence>
<sequence length="174" mass="20006">MKIHDTSFTPEPTAFPDLESRISPDDHHDLHLWLRMQSCSTLIVNELRTRLRQNFQTTLPRFDLMAQLSQNQAGMKMSDLSRQMMVTNGNITGIVDQLEKEGLIERIRPLNDRRSSLIRLTPTGQQSYQTMAAAHQQWLNELFVALPEQSRQHLFEHLGVLKQLARTVALHPAA</sequence>
<keyword evidence="1" id="KW-0805">Transcription regulation</keyword>
<feature type="domain" description="HTH marR-type" evidence="5">
    <location>
        <begin position="27"/>
        <end position="163"/>
    </location>
</feature>
<keyword evidence="2" id="KW-0238">DNA-binding</keyword>
<dbReference type="GO" id="GO:0003700">
    <property type="term" value="F:DNA-binding transcription factor activity"/>
    <property type="evidence" value="ECO:0007669"/>
    <property type="project" value="InterPro"/>
</dbReference>
<dbReference type="PRINTS" id="PR00598">
    <property type="entry name" value="HTHMARR"/>
</dbReference>
<organism evidence="6 7">
    <name type="scientific">Candidatus Paenalcaligenes intestinipullorum</name>
    <dbReference type="NCBI Taxonomy" id="2838718"/>
    <lineage>
        <taxon>Bacteria</taxon>
        <taxon>Pseudomonadati</taxon>
        <taxon>Pseudomonadota</taxon>
        <taxon>Betaproteobacteria</taxon>
        <taxon>Burkholderiales</taxon>
        <taxon>Alcaligenaceae</taxon>
        <taxon>Paenalcaligenes</taxon>
    </lineage>
</organism>
<dbReference type="EMBL" id="DWUQ01000078">
    <property type="protein sequence ID" value="HJD44138.1"/>
    <property type="molecule type" value="Genomic_DNA"/>
</dbReference>
<evidence type="ECO:0000259" key="5">
    <source>
        <dbReference type="PROSITE" id="PS50995"/>
    </source>
</evidence>
<dbReference type="InterPro" id="IPR036390">
    <property type="entry name" value="WH_DNA-bd_sf"/>
</dbReference>
<dbReference type="Pfam" id="PF01047">
    <property type="entry name" value="MarR"/>
    <property type="match status" value="1"/>
</dbReference>
<dbReference type="PROSITE" id="PS50995">
    <property type="entry name" value="HTH_MARR_2"/>
    <property type="match status" value="1"/>
</dbReference>
<comment type="caution">
    <text evidence="6">The sequence shown here is derived from an EMBL/GenBank/DDBJ whole genome shotgun (WGS) entry which is preliminary data.</text>
</comment>
<evidence type="ECO:0000256" key="3">
    <source>
        <dbReference type="ARBA" id="ARBA00023163"/>
    </source>
</evidence>
<dbReference type="PANTHER" id="PTHR33164:SF43">
    <property type="entry name" value="HTH-TYPE TRANSCRIPTIONAL REPRESSOR YETL"/>
    <property type="match status" value="1"/>
</dbReference>
<name>A0A9D2RJG3_9BURK</name>
<dbReference type="SMART" id="SM00347">
    <property type="entry name" value="HTH_MARR"/>
    <property type="match status" value="1"/>
</dbReference>
<feature type="compositionally biased region" description="Polar residues" evidence="4">
    <location>
        <begin position="1"/>
        <end position="10"/>
    </location>
</feature>
<reference evidence="6" key="2">
    <citation type="submission" date="2021-04" db="EMBL/GenBank/DDBJ databases">
        <authorList>
            <person name="Gilroy R."/>
        </authorList>
    </citation>
    <scope>NUCLEOTIDE SEQUENCE</scope>
    <source>
        <strain evidence="6">9264</strain>
    </source>
</reference>
<dbReference type="InterPro" id="IPR036388">
    <property type="entry name" value="WH-like_DNA-bd_sf"/>
</dbReference>
<proteinExistence type="predicted"/>
<dbReference type="PROSITE" id="PS01117">
    <property type="entry name" value="HTH_MARR_1"/>
    <property type="match status" value="1"/>
</dbReference>
<gene>
    <name evidence="6" type="ORF">H9906_03815</name>
</gene>
<dbReference type="GO" id="GO:0006950">
    <property type="term" value="P:response to stress"/>
    <property type="evidence" value="ECO:0007669"/>
    <property type="project" value="TreeGrafter"/>
</dbReference>
<feature type="region of interest" description="Disordered" evidence="4">
    <location>
        <begin position="1"/>
        <end position="21"/>
    </location>
</feature>
<reference evidence="6" key="1">
    <citation type="journal article" date="2021" name="PeerJ">
        <title>Extensive microbial diversity within the chicken gut microbiome revealed by metagenomics and culture.</title>
        <authorList>
            <person name="Gilroy R."/>
            <person name="Ravi A."/>
            <person name="Getino M."/>
            <person name="Pursley I."/>
            <person name="Horton D.L."/>
            <person name="Alikhan N.F."/>
            <person name="Baker D."/>
            <person name="Gharbi K."/>
            <person name="Hall N."/>
            <person name="Watson M."/>
            <person name="Adriaenssens E.M."/>
            <person name="Foster-Nyarko E."/>
            <person name="Jarju S."/>
            <person name="Secka A."/>
            <person name="Antonio M."/>
            <person name="Oren A."/>
            <person name="Chaudhuri R.R."/>
            <person name="La Ragione R."/>
            <person name="Hildebrand F."/>
            <person name="Pallen M.J."/>
        </authorList>
    </citation>
    <scope>NUCLEOTIDE SEQUENCE</scope>
    <source>
        <strain evidence="6">9264</strain>
    </source>
</reference>
<protein>
    <submittedName>
        <fullName evidence="6">MarR family transcriptional regulator</fullName>
    </submittedName>
</protein>
<keyword evidence="3" id="KW-0804">Transcription</keyword>
<dbReference type="PANTHER" id="PTHR33164">
    <property type="entry name" value="TRANSCRIPTIONAL REGULATOR, MARR FAMILY"/>
    <property type="match status" value="1"/>
</dbReference>
<dbReference type="InterPro" id="IPR023187">
    <property type="entry name" value="Tscrpt_reg_MarR-type_CS"/>
</dbReference>
<accession>A0A9D2RJG3</accession>
<dbReference type="SUPFAM" id="SSF46785">
    <property type="entry name" value="Winged helix' DNA-binding domain"/>
    <property type="match status" value="1"/>
</dbReference>
<dbReference type="InterPro" id="IPR000835">
    <property type="entry name" value="HTH_MarR-typ"/>
</dbReference>
<dbReference type="Proteomes" id="UP000823889">
    <property type="component" value="Unassembled WGS sequence"/>
</dbReference>